<gene>
    <name evidence="7" type="ORF">CRD36_11045</name>
</gene>
<dbReference type="PANTHER" id="PTHR43763">
    <property type="entry name" value="XAA-PRO AMINOPEPTIDASE 1"/>
    <property type="match status" value="1"/>
</dbReference>
<evidence type="ECO:0000259" key="4">
    <source>
        <dbReference type="Pfam" id="PF00557"/>
    </source>
</evidence>
<organism evidence="7 8">
    <name type="scientific">Paremcibacter congregatus</name>
    <dbReference type="NCBI Taxonomy" id="2043170"/>
    <lineage>
        <taxon>Bacteria</taxon>
        <taxon>Pseudomonadati</taxon>
        <taxon>Pseudomonadota</taxon>
        <taxon>Alphaproteobacteria</taxon>
        <taxon>Emcibacterales</taxon>
        <taxon>Emcibacteraceae</taxon>
        <taxon>Paremcibacter</taxon>
    </lineage>
</organism>
<accession>A0A2G4YSB9</accession>
<evidence type="ECO:0000256" key="2">
    <source>
        <dbReference type="ARBA" id="ARBA00022723"/>
    </source>
</evidence>
<dbReference type="PANTHER" id="PTHR43763:SF6">
    <property type="entry name" value="XAA-PRO AMINOPEPTIDASE 1"/>
    <property type="match status" value="1"/>
</dbReference>
<dbReference type="Pfam" id="PF00557">
    <property type="entry name" value="Peptidase_M24"/>
    <property type="match status" value="1"/>
</dbReference>
<evidence type="ECO:0000256" key="3">
    <source>
        <dbReference type="ARBA" id="ARBA00022801"/>
    </source>
</evidence>
<dbReference type="FunFam" id="3.90.230.10:FF:000009">
    <property type="entry name" value="xaa-Pro aminopeptidase 2"/>
    <property type="match status" value="1"/>
</dbReference>
<dbReference type="InterPro" id="IPR033740">
    <property type="entry name" value="Pept_M24B"/>
</dbReference>
<dbReference type="InterPro" id="IPR036005">
    <property type="entry name" value="Creatinase/aminopeptidase-like"/>
</dbReference>
<evidence type="ECO:0000256" key="1">
    <source>
        <dbReference type="ARBA" id="ARBA00008766"/>
    </source>
</evidence>
<dbReference type="InterPro" id="IPR050422">
    <property type="entry name" value="X-Pro_aminopeptidase_P"/>
</dbReference>
<dbReference type="SUPFAM" id="SSF53092">
    <property type="entry name" value="Creatinase/prolidase N-terminal domain"/>
    <property type="match status" value="2"/>
</dbReference>
<dbReference type="Proteomes" id="UP000229730">
    <property type="component" value="Unassembled WGS sequence"/>
</dbReference>
<dbReference type="SUPFAM" id="SSF55920">
    <property type="entry name" value="Creatinase/aminopeptidase"/>
    <property type="match status" value="1"/>
</dbReference>
<dbReference type="InParanoid" id="A0A2G4YSB9"/>
<dbReference type="GO" id="GO:0046872">
    <property type="term" value="F:metal ion binding"/>
    <property type="evidence" value="ECO:0007669"/>
    <property type="project" value="UniProtKB-KW"/>
</dbReference>
<dbReference type="OrthoDB" id="9806388at2"/>
<feature type="domain" description="Peptidase M24" evidence="4">
    <location>
        <begin position="308"/>
        <end position="521"/>
    </location>
</feature>
<evidence type="ECO:0000313" key="8">
    <source>
        <dbReference type="Proteomes" id="UP000229730"/>
    </source>
</evidence>
<keyword evidence="7" id="KW-0031">Aminopeptidase</keyword>
<dbReference type="InterPro" id="IPR000587">
    <property type="entry name" value="Creatinase_N"/>
</dbReference>
<dbReference type="InterPro" id="IPR000994">
    <property type="entry name" value="Pept_M24"/>
</dbReference>
<dbReference type="GO" id="GO:0005737">
    <property type="term" value="C:cytoplasm"/>
    <property type="evidence" value="ECO:0007669"/>
    <property type="project" value="UniProtKB-ARBA"/>
</dbReference>
<sequence length="594" mass="66516">MYNRLLALRQQLRKAELQGFLVPHEDEHQCEYTPARANRLEWLTDFTGSAGLGVVTLARAALYVDGRYTLQARTQLDLKHYEILSLHEDKVEDWFLSTLKQGDRVGYDPWLHTQGFIEQMKRHLATRKIELLPLEMNPLDAVWDDRPAPDLHPVKPHKIEFSGEESQDKRARIAAQLQADGVEALVISSLDSIAWLLNLRGNDVANSPLILSYVILQKSGRAMFFVDPGQVSDDVRDFLGPKVTIKPYDQFTEAVRKLGAGGVKILVDPRKSHAAILDLLHQGGADIQEGDDPCQRLKACKNDVELAGMRQAHIRDGVALCKFLCWLGQAVATEEVTELSAAEKLEDFRRAQSFYQGPSFDTISGAGAHGAIIHYRASEQTNRPIGGDMLYLVDSGGQYLDGTTDVTRTIAIGQSTEEQRDRFTRVLKGHISVARARFPVGRSGAHLDTLARRSLWDVGLDYDHGTGHGVGCYLGVHEGPQSISQRGFEVALEPGMVLSNEPGFYKPGEYGIRIENLMAVQPSHFEDEERSMNIFETLTFVPIDTRLINAHMMTSTEITWLNIYHAQVREKIAPFLEGKELAWLHRATQSIMAM</sequence>
<name>A0A2G4YSB9_9PROT</name>
<feature type="domain" description="Peptidase M24 C-terminal" evidence="6">
    <location>
        <begin position="535"/>
        <end position="591"/>
    </location>
</feature>
<proteinExistence type="inferred from homology"/>
<dbReference type="GO" id="GO:0070006">
    <property type="term" value="F:metalloaminopeptidase activity"/>
    <property type="evidence" value="ECO:0007669"/>
    <property type="project" value="InterPro"/>
</dbReference>
<dbReference type="EMBL" id="PDEM01000024">
    <property type="protein sequence ID" value="PHZ84346.1"/>
    <property type="molecule type" value="Genomic_DNA"/>
</dbReference>
<protein>
    <submittedName>
        <fullName evidence="7">X-Pro aminopeptidase</fullName>
    </submittedName>
</protein>
<dbReference type="Pfam" id="PF16189">
    <property type="entry name" value="Creatinase_N_2"/>
    <property type="match status" value="1"/>
</dbReference>
<dbReference type="AlphaFoldDB" id="A0A2G4YSB9"/>
<keyword evidence="7" id="KW-0645">Protease</keyword>
<keyword evidence="8" id="KW-1185">Reference proteome</keyword>
<dbReference type="InterPro" id="IPR029149">
    <property type="entry name" value="Creatin/AminoP/Spt16_N"/>
</dbReference>
<dbReference type="InterPro" id="IPR032416">
    <property type="entry name" value="Peptidase_M24_C"/>
</dbReference>
<dbReference type="Gene3D" id="3.40.350.10">
    <property type="entry name" value="Creatinase/prolidase N-terminal domain"/>
    <property type="match status" value="2"/>
</dbReference>
<reference evidence="7 8" key="1">
    <citation type="submission" date="2017-10" db="EMBL/GenBank/DDBJ databases">
        <title>Frigbacter circumglobatus gen. nov. sp. nov., isolated from sediment cultured in situ.</title>
        <authorList>
            <person name="Zhao Z."/>
        </authorList>
    </citation>
    <scope>NUCLEOTIDE SEQUENCE [LARGE SCALE GENOMIC DNA]</scope>
    <source>
        <strain evidence="7 8">ZYL</strain>
    </source>
</reference>
<evidence type="ECO:0000259" key="6">
    <source>
        <dbReference type="Pfam" id="PF16188"/>
    </source>
</evidence>
<feature type="domain" description="Creatinase N-terminal" evidence="5">
    <location>
        <begin position="4"/>
        <end position="128"/>
    </location>
</feature>
<comment type="similarity">
    <text evidence="1">Belongs to the peptidase M24B family.</text>
</comment>
<comment type="caution">
    <text evidence="7">The sequence shown here is derived from an EMBL/GenBank/DDBJ whole genome shotgun (WGS) entry which is preliminary data.</text>
</comment>
<evidence type="ECO:0000313" key="7">
    <source>
        <dbReference type="EMBL" id="PHZ84346.1"/>
    </source>
</evidence>
<evidence type="ECO:0000259" key="5">
    <source>
        <dbReference type="Pfam" id="PF01321"/>
    </source>
</evidence>
<keyword evidence="2" id="KW-0479">Metal-binding</keyword>
<dbReference type="Pfam" id="PF16188">
    <property type="entry name" value="Peptidase_M24_C"/>
    <property type="match status" value="1"/>
</dbReference>
<dbReference type="CDD" id="cd01085">
    <property type="entry name" value="APP"/>
    <property type="match status" value="1"/>
</dbReference>
<dbReference type="Pfam" id="PF01321">
    <property type="entry name" value="Creatinase_N"/>
    <property type="match status" value="1"/>
</dbReference>
<dbReference type="Gene3D" id="3.90.230.10">
    <property type="entry name" value="Creatinase/methionine aminopeptidase superfamily"/>
    <property type="match status" value="1"/>
</dbReference>
<keyword evidence="3" id="KW-0378">Hydrolase</keyword>
<dbReference type="RefSeq" id="WP_099473198.1">
    <property type="nucleotide sequence ID" value="NZ_CP041025.1"/>
</dbReference>